<feature type="domain" description="CHK kinase-like" evidence="1">
    <location>
        <begin position="126"/>
        <end position="330"/>
    </location>
</feature>
<reference evidence="3" key="2">
    <citation type="submission" date="2018-07" db="EMBL/GenBank/DDBJ databases">
        <authorList>
            <person name="Quirk P.G."/>
            <person name="Krulwich T.A."/>
        </authorList>
    </citation>
    <scope>NUCLEOTIDE SEQUENCE</scope>
</reference>
<dbReference type="InterPro" id="IPR004119">
    <property type="entry name" value="EcKL"/>
</dbReference>
<dbReference type="InterPro" id="IPR015897">
    <property type="entry name" value="CHK_kinase-like"/>
</dbReference>
<evidence type="ECO:0000259" key="1">
    <source>
        <dbReference type="SMART" id="SM00587"/>
    </source>
</evidence>
<gene>
    <name evidence="3" type="primary">CSON009107</name>
</gene>
<protein>
    <submittedName>
        <fullName evidence="3">CSON009107 protein</fullName>
    </submittedName>
</protein>
<dbReference type="Pfam" id="PF02958">
    <property type="entry name" value="EcKL"/>
    <property type="match status" value="1"/>
</dbReference>
<dbReference type="Gene3D" id="3.90.1200.10">
    <property type="match status" value="1"/>
</dbReference>
<dbReference type="OMA" id="SKDENWE"/>
<dbReference type="EMBL" id="UFQT01003566">
    <property type="protein sequence ID" value="SSX35116.1"/>
    <property type="molecule type" value="Genomic_DNA"/>
</dbReference>
<dbReference type="PANTHER" id="PTHR11012:SF48">
    <property type="entry name" value="CHK KINASE-LIKE DOMAIN-CONTAINING PROTEIN-RELATED"/>
    <property type="match status" value="1"/>
</dbReference>
<proteinExistence type="predicted"/>
<organism evidence="3">
    <name type="scientific">Culicoides sonorensis</name>
    <name type="common">Biting midge</name>
    <dbReference type="NCBI Taxonomy" id="179676"/>
    <lineage>
        <taxon>Eukaryota</taxon>
        <taxon>Metazoa</taxon>
        <taxon>Ecdysozoa</taxon>
        <taxon>Arthropoda</taxon>
        <taxon>Hexapoda</taxon>
        <taxon>Insecta</taxon>
        <taxon>Pterygota</taxon>
        <taxon>Neoptera</taxon>
        <taxon>Endopterygota</taxon>
        <taxon>Diptera</taxon>
        <taxon>Nematocera</taxon>
        <taxon>Chironomoidea</taxon>
        <taxon>Ceratopogonidae</taxon>
        <taxon>Ceratopogoninae</taxon>
        <taxon>Culicoides</taxon>
        <taxon>Monoculicoides</taxon>
    </lineage>
</organism>
<sequence>MQKICKKMNGHALLSDADVLKVIKNASKSSEIEIKSWSLKEKEGDPTGFLGEYLILEIEALIDQNAVKLNFFVKSLPSSSQIKEFVKGINLFHKEATVYSQLLSPMISVTGLRFSAISYFSRDDVIIFENLSLKNFHLMPPGIKFNQKHVRTILNSLAQLHASSIVCEYNVLSKPFDAVYGDVLFEVSFCKTNQWFVTGMKSIVMIALKRSKYSKNPEMCALINEKFMQGLETIYELVREIPPKFKKVLCHRDIWRNNLMFKFDIKNGNEIDFSSPIECALVDFQLARYLPPAEDILMTLYVLQRKHDREMAFSDNLNYYYELLGKYLRKFNLNVNEILPFNELQESCEHFKLVGLLIKAIYLQTAQLPLGEMEKMREDDEKYQNYITNDRPELLNYIDTDEDFREWMVEAVDELIDYILIEKK</sequence>
<dbReference type="SMART" id="SM00587">
    <property type="entry name" value="CHK"/>
    <property type="match status" value="1"/>
</dbReference>
<evidence type="ECO:0000313" key="2">
    <source>
        <dbReference type="EMBL" id="SSX15764.1"/>
    </source>
</evidence>
<dbReference type="SUPFAM" id="SSF56112">
    <property type="entry name" value="Protein kinase-like (PK-like)"/>
    <property type="match status" value="1"/>
</dbReference>
<dbReference type="EMBL" id="UFQS01003566">
    <property type="protein sequence ID" value="SSX15764.1"/>
    <property type="molecule type" value="Genomic_DNA"/>
</dbReference>
<dbReference type="AlphaFoldDB" id="A0A336MXV4"/>
<accession>A0A336MXV4</accession>
<evidence type="ECO:0000313" key="3">
    <source>
        <dbReference type="EMBL" id="SSX35116.1"/>
    </source>
</evidence>
<reference evidence="2" key="1">
    <citation type="submission" date="2018-04" db="EMBL/GenBank/DDBJ databases">
        <authorList>
            <person name="Go L.Y."/>
            <person name="Mitchell J.A."/>
        </authorList>
    </citation>
    <scope>NUCLEOTIDE SEQUENCE</scope>
    <source>
        <tissue evidence="2">Whole organism</tissue>
    </source>
</reference>
<dbReference type="VEuPathDB" id="VectorBase:CSON009107"/>
<dbReference type="PANTHER" id="PTHR11012">
    <property type="entry name" value="PROTEIN KINASE-LIKE DOMAIN-CONTAINING"/>
    <property type="match status" value="1"/>
</dbReference>
<name>A0A336MXV4_CULSO</name>
<dbReference type="InterPro" id="IPR011009">
    <property type="entry name" value="Kinase-like_dom_sf"/>
</dbReference>